<dbReference type="PANTHER" id="PTHR35882:SF2">
    <property type="entry name" value="PELA"/>
    <property type="match status" value="1"/>
</dbReference>
<evidence type="ECO:0000259" key="2">
    <source>
        <dbReference type="Pfam" id="PF03537"/>
    </source>
</evidence>
<name>A0ABV2LEN8_9BACL</name>
<accession>A0ABV2LEN8</accession>
<comment type="caution">
    <text evidence="3">The sequence shown here is derived from an EMBL/GenBank/DDBJ whole genome shotgun (WGS) entry which is preliminary data.</text>
</comment>
<evidence type="ECO:0000313" key="3">
    <source>
        <dbReference type="EMBL" id="MET3727039.1"/>
    </source>
</evidence>
<dbReference type="Gene3D" id="3.20.20.70">
    <property type="entry name" value="Aldolase class I"/>
    <property type="match status" value="1"/>
</dbReference>
<dbReference type="RefSeq" id="WP_198768368.1">
    <property type="nucleotide sequence ID" value="NZ_JAEACF010000001.1"/>
</dbReference>
<dbReference type="InterPro" id="IPR004352">
    <property type="entry name" value="GH114_TIM-barrel"/>
</dbReference>
<dbReference type="InterPro" id="IPR013785">
    <property type="entry name" value="Aldolase_TIM"/>
</dbReference>
<feature type="domain" description="Glycoside-hydrolase family GH114 TIM-barrel" evidence="2">
    <location>
        <begin position="52"/>
        <end position="219"/>
    </location>
</feature>
<proteinExistence type="predicted"/>
<keyword evidence="1" id="KW-0732">Signal</keyword>
<protein>
    <recommendedName>
        <fullName evidence="2">Glycoside-hydrolase family GH114 TIM-barrel domain-containing protein</fullName>
    </recommendedName>
</protein>
<dbReference type="Proteomes" id="UP001549097">
    <property type="component" value="Unassembled WGS sequence"/>
</dbReference>
<evidence type="ECO:0000313" key="4">
    <source>
        <dbReference type="Proteomes" id="UP001549097"/>
    </source>
</evidence>
<feature type="signal peptide" evidence="1">
    <location>
        <begin position="1"/>
        <end position="25"/>
    </location>
</feature>
<dbReference type="PANTHER" id="PTHR35882">
    <property type="entry name" value="PELA"/>
    <property type="match status" value="1"/>
</dbReference>
<dbReference type="EMBL" id="JBEPMP010000001">
    <property type="protein sequence ID" value="MET3727039.1"/>
    <property type="molecule type" value="Genomic_DNA"/>
</dbReference>
<keyword evidence="4" id="KW-1185">Reference proteome</keyword>
<reference evidence="3 4" key="1">
    <citation type="submission" date="2024-06" db="EMBL/GenBank/DDBJ databases">
        <title>Genomic Encyclopedia of Type Strains, Phase IV (KMG-IV): sequencing the most valuable type-strain genomes for metagenomic binning, comparative biology and taxonomic classification.</title>
        <authorList>
            <person name="Goeker M."/>
        </authorList>
    </citation>
    <scope>NUCLEOTIDE SEQUENCE [LARGE SCALE GENOMIC DNA]</scope>
    <source>
        <strain evidence="3 4">DSM 100124</strain>
    </source>
</reference>
<dbReference type="SUPFAM" id="SSF51445">
    <property type="entry name" value="(Trans)glycosidases"/>
    <property type="match status" value="1"/>
</dbReference>
<evidence type="ECO:0000256" key="1">
    <source>
        <dbReference type="SAM" id="SignalP"/>
    </source>
</evidence>
<sequence length="279" mass="32934">MKKWLLIMAIFTLGFLSLSPKHSFAQEGQSTLQQVKNYKIYYSAPTDRILKKLKEYDLVVIEPQLYSKEQVQYLQENGTIVLGYISVMETPTWNELRSELLAEHDYFKRNGAKVHYEQWDSYLMDIASNHYHQVLIDEMERQVSSKGMDGVFFDTVGNIDNEHLEQNAVIYKNQLDGLLAFLDKSHQNFPNLLMVQNWGMETIQHTHKYMDGFMWEGFDYSEVSKDEWAQVQIEKLKKIQQLGKTQVLTVSTKTEHKSKNYAKKFNFLHYHDKKSYDVF</sequence>
<dbReference type="InterPro" id="IPR017853">
    <property type="entry name" value="GH"/>
</dbReference>
<feature type="chain" id="PRO_5047379330" description="Glycoside-hydrolase family GH114 TIM-barrel domain-containing protein" evidence="1">
    <location>
        <begin position="26"/>
        <end position="279"/>
    </location>
</feature>
<dbReference type="Pfam" id="PF03537">
    <property type="entry name" value="Glyco_hydro_114"/>
    <property type="match status" value="1"/>
</dbReference>
<organism evidence="3 4">
    <name type="scientific">Fictibacillus halophilus</name>
    <dbReference type="NCBI Taxonomy" id="1610490"/>
    <lineage>
        <taxon>Bacteria</taxon>
        <taxon>Bacillati</taxon>
        <taxon>Bacillota</taxon>
        <taxon>Bacilli</taxon>
        <taxon>Bacillales</taxon>
        <taxon>Fictibacillaceae</taxon>
        <taxon>Fictibacillus</taxon>
    </lineage>
</organism>
<gene>
    <name evidence="3" type="ORF">ABID52_000620</name>
</gene>